<evidence type="ECO:0000256" key="1">
    <source>
        <dbReference type="SAM" id="SignalP"/>
    </source>
</evidence>
<dbReference type="PANTHER" id="PTHR31236">
    <property type="entry name" value="BURP DOMAIN PROTEIN USPL1-LIKE"/>
    <property type="match status" value="1"/>
</dbReference>
<keyword evidence="1" id="KW-0732">Signal</keyword>
<dbReference type="PROSITE" id="PS51277">
    <property type="entry name" value="BURP"/>
    <property type="match status" value="1"/>
</dbReference>
<evidence type="ECO:0000313" key="3">
    <source>
        <dbReference type="EMBL" id="KAK6136747.1"/>
    </source>
</evidence>
<evidence type="ECO:0000259" key="2">
    <source>
        <dbReference type="PROSITE" id="PS51277"/>
    </source>
</evidence>
<proteinExistence type="predicted"/>
<dbReference type="SMART" id="SM01045">
    <property type="entry name" value="BURP"/>
    <property type="match status" value="1"/>
</dbReference>
<dbReference type="Pfam" id="PF03181">
    <property type="entry name" value="BURP"/>
    <property type="match status" value="1"/>
</dbReference>
<dbReference type="InterPro" id="IPR004873">
    <property type="entry name" value="BURP_dom"/>
</dbReference>
<feature type="signal peptide" evidence="1">
    <location>
        <begin position="1"/>
        <end position="21"/>
    </location>
</feature>
<reference evidence="3 4" key="1">
    <citation type="journal article" date="2021" name="Comput. Struct. Biotechnol. J.">
        <title>De novo genome assembly of the potent medicinal plant Rehmannia glutinosa using nanopore technology.</title>
        <authorList>
            <person name="Ma L."/>
            <person name="Dong C."/>
            <person name="Song C."/>
            <person name="Wang X."/>
            <person name="Zheng X."/>
            <person name="Niu Y."/>
            <person name="Chen S."/>
            <person name="Feng W."/>
        </authorList>
    </citation>
    <scope>NUCLEOTIDE SEQUENCE [LARGE SCALE GENOMIC DNA]</scope>
    <source>
        <strain evidence="3">DH-2019</strain>
    </source>
</reference>
<name>A0ABR0VP45_REHGL</name>
<organism evidence="3 4">
    <name type="scientific">Rehmannia glutinosa</name>
    <name type="common">Chinese foxglove</name>
    <dbReference type="NCBI Taxonomy" id="99300"/>
    <lineage>
        <taxon>Eukaryota</taxon>
        <taxon>Viridiplantae</taxon>
        <taxon>Streptophyta</taxon>
        <taxon>Embryophyta</taxon>
        <taxon>Tracheophyta</taxon>
        <taxon>Spermatophyta</taxon>
        <taxon>Magnoliopsida</taxon>
        <taxon>eudicotyledons</taxon>
        <taxon>Gunneridae</taxon>
        <taxon>Pentapetalae</taxon>
        <taxon>asterids</taxon>
        <taxon>lamiids</taxon>
        <taxon>Lamiales</taxon>
        <taxon>Orobanchaceae</taxon>
        <taxon>Rehmannieae</taxon>
        <taxon>Rehmannia</taxon>
    </lineage>
</organism>
<feature type="chain" id="PRO_5046261963" description="BURP domain-containing protein" evidence="1">
    <location>
        <begin position="22"/>
        <end position="286"/>
    </location>
</feature>
<dbReference type="PANTHER" id="PTHR31236:SF32">
    <property type="entry name" value="BURP DOMAIN PROTEIN USPL1-LIKE"/>
    <property type="match status" value="1"/>
</dbReference>
<dbReference type="Proteomes" id="UP001318860">
    <property type="component" value="Unassembled WGS sequence"/>
</dbReference>
<accession>A0ABR0VP45</accession>
<feature type="domain" description="BURP" evidence="2">
    <location>
        <begin position="69"/>
        <end position="286"/>
    </location>
</feature>
<dbReference type="InterPro" id="IPR044816">
    <property type="entry name" value="BURP"/>
</dbReference>
<keyword evidence="4" id="KW-1185">Reference proteome</keyword>
<protein>
    <recommendedName>
        <fullName evidence="2">BURP domain-containing protein</fullName>
    </recommendedName>
</protein>
<dbReference type="PROSITE" id="PS51257">
    <property type="entry name" value="PROKAR_LIPOPROTEIN"/>
    <property type="match status" value="1"/>
</dbReference>
<evidence type="ECO:0000313" key="4">
    <source>
        <dbReference type="Proteomes" id="UP001318860"/>
    </source>
</evidence>
<dbReference type="EMBL" id="JABTTQ020001019">
    <property type="protein sequence ID" value="KAK6136747.1"/>
    <property type="molecule type" value="Genomic_DNA"/>
</dbReference>
<comment type="caution">
    <text evidence="3">The sequence shown here is derived from an EMBL/GenBank/DDBJ whole genome shotgun (WGS) entry which is preliminary data.</text>
</comment>
<sequence>MDVKLAICTLLHLILLAACNGSGTMESDGKIIDGAKTHNHNARQNMRIEQVHSHSSSHMHHMDPSLIVFFFVEDLKQGNTIPIYFPKRESDASPRSLPKEEADLIPFSSEKLDHILQFFSFPEGSPQAIAIEDTLRQCETKHIKGETKICATSLESMFDFTKTILGSKTEIKVLSTNHLTQSNNNTLLQKYTIMGIREIPANKMVACHTMPYPYAVFYCHYQESESRVYQVSLVGENGDKIEAVAVCHMDTSQWSHNHVSFQVLGIEPGSSPVCHFFPADNFVLVP</sequence>
<gene>
    <name evidence="3" type="ORF">DH2020_029501</name>
</gene>